<dbReference type="Pfam" id="PF07876">
    <property type="entry name" value="Dabb"/>
    <property type="match status" value="1"/>
</dbReference>
<dbReference type="Proteomes" id="UP000318681">
    <property type="component" value="Unassembled WGS sequence"/>
</dbReference>
<accession>A0A558RBM6</accession>
<name>A0A558RBM6_9SPHN</name>
<reference evidence="2 3" key="1">
    <citation type="submission" date="2019-07" db="EMBL/GenBank/DDBJ databases">
        <title>Sphingomonas solaris sp. nov., isolated from a solar panel from Boston, Massachusetts.</title>
        <authorList>
            <person name="Tanner K."/>
            <person name="Pascual J."/>
            <person name="Mancuso C."/>
            <person name="Pereto J."/>
            <person name="Khalil A."/>
            <person name="Vilanova C."/>
        </authorList>
    </citation>
    <scope>NUCLEOTIDE SEQUENCE [LARGE SCALE GENOMIC DNA]</scope>
    <source>
        <strain evidence="2 3">R4DWN</strain>
    </source>
</reference>
<proteinExistence type="predicted"/>
<dbReference type="RefSeq" id="WP_145148091.1">
    <property type="nucleotide sequence ID" value="NZ_VNIM01000007.1"/>
</dbReference>
<keyword evidence="3" id="KW-1185">Reference proteome</keyword>
<dbReference type="InterPro" id="IPR011008">
    <property type="entry name" value="Dimeric_a/b-barrel"/>
</dbReference>
<dbReference type="AlphaFoldDB" id="A0A558RBM6"/>
<evidence type="ECO:0000259" key="1">
    <source>
        <dbReference type="PROSITE" id="PS51502"/>
    </source>
</evidence>
<dbReference type="Gene3D" id="3.30.70.100">
    <property type="match status" value="1"/>
</dbReference>
<dbReference type="EMBL" id="VNIM01000007">
    <property type="protein sequence ID" value="TVV76738.1"/>
    <property type="molecule type" value="Genomic_DNA"/>
</dbReference>
<dbReference type="SUPFAM" id="SSF54909">
    <property type="entry name" value="Dimeric alpha+beta barrel"/>
    <property type="match status" value="1"/>
</dbReference>
<comment type="caution">
    <text evidence="2">The sequence shown here is derived from an EMBL/GenBank/DDBJ whole genome shotgun (WGS) entry which is preliminary data.</text>
</comment>
<dbReference type="OrthoDB" id="7565202at2"/>
<protein>
    <submittedName>
        <fullName evidence="2">Dabb family protein</fullName>
    </submittedName>
</protein>
<gene>
    <name evidence="2" type="ORF">FOY91_03270</name>
</gene>
<feature type="domain" description="Stress-response A/B barrel" evidence="1">
    <location>
        <begin position="100"/>
        <end position="195"/>
    </location>
</feature>
<dbReference type="InterPro" id="IPR013097">
    <property type="entry name" value="Dabb"/>
</dbReference>
<dbReference type="PROSITE" id="PS51502">
    <property type="entry name" value="S_R_A_B_BARREL"/>
    <property type="match status" value="1"/>
</dbReference>
<organism evidence="2 3">
    <name type="scientific">Alterirhizorhabdus solaris</name>
    <dbReference type="NCBI Taxonomy" id="2529389"/>
    <lineage>
        <taxon>Bacteria</taxon>
        <taxon>Pseudomonadati</taxon>
        <taxon>Pseudomonadota</taxon>
        <taxon>Alphaproteobacteria</taxon>
        <taxon>Sphingomonadales</taxon>
        <taxon>Rhizorhabdaceae</taxon>
        <taxon>Alterirhizorhabdus</taxon>
    </lineage>
</organism>
<dbReference type="SMART" id="SM00886">
    <property type="entry name" value="Dabb"/>
    <property type="match status" value="1"/>
</dbReference>
<evidence type="ECO:0000313" key="2">
    <source>
        <dbReference type="EMBL" id="TVV76738.1"/>
    </source>
</evidence>
<evidence type="ECO:0000313" key="3">
    <source>
        <dbReference type="Proteomes" id="UP000318681"/>
    </source>
</evidence>
<sequence>MPAITLALVTARAGADRTALRARLSIRSRACGAAGVLLGEAMPPNIDGGDLVWRLHFTDRAAWADASLTLADDADVAHVDWAAFEPIGAGARAGAIPGGIYRQMTMYVPPETPPATVARFETETLGLADAIPEIRRWSLGRVFASGGDRAWTHVWEQTFAAAEDFTGPYMNHPWHWSLVDRWFDPEMPERIVDRRLCNSLCALPDGPIGWP</sequence>